<reference evidence="2 4" key="2">
    <citation type="journal article" date="2018" name="Microb. Genom.">
        <title>Deciphering the unexplored Leptospira diversity from soils uncovers genomic evolution to virulence.</title>
        <authorList>
            <person name="Thibeaux R."/>
            <person name="Iraola G."/>
            <person name="Ferres I."/>
            <person name="Bierque E."/>
            <person name="Girault D."/>
            <person name="Soupe-Gilbert M.E."/>
            <person name="Picardeau M."/>
            <person name="Goarant C."/>
        </authorList>
    </citation>
    <scope>NUCLEOTIDE SEQUENCE [LARGE SCALE GENOMIC DNA]</scope>
    <source>
        <strain evidence="2 4">ATI7-C-A5</strain>
    </source>
</reference>
<evidence type="ECO:0000256" key="1">
    <source>
        <dbReference type="SAM" id="MobiDB-lite"/>
    </source>
</evidence>
<organism evidence="3">
    <name type="scientific">Leptospira ellisii</name>
    <dbReference type="NCBI Taxonomy" id="2023197"/>
    <lineage>
        <taxon>Bacteria</taxon>
        <taxon>Pseudomonadati</taxon>
        <taxon>Spirochaetota</taxon>
        <taxon>Spirochaetia</taxon>
        <taxon>Leptospirales</taxon>
        <taxon>Leptospiraceae</taxon>
        <taxon>Leptospira</taxon>
    </lineage>
</organism>
<accession>A0A2N0BAS0</accession>
<dbReference type="OrthoDB" id="345265at2"/>
<reference evidence="2" key="3">
    <citation type="submission" date="2023-10" db="EMBL/GenBank/DDBJ databases">
        <authorList>
            <person name="Picardeau M."/>
            <person name="Thibeaux R."/>
        </authorList>
    </citation>
    <scope>NUCLEOTIDE SEQUENCE</scope>
    <source>
        <strain evidence="2">ATI7-C-A5</strain>
    </source>
</reference>
<comment type="caution">
    <text evidence="3">The sequence shown here is derived from an EMBL/GenBank/DDBJ whole genome shotgun (WGS) entry which is preliminary data.</text>
</comment>
<feature type="region of interest" description="Disordered" evidence="1">
    <location>
        <begin position="268"/>
        <end position="291"/>
    </location>
</feature>
<proteinExistence type="predicted"/>
<evidence type="ECO:0000313" key="4">
    <source>
        <dbReference type="Proteomes" id="UP000232122"/>
    </source>
</evidence>
<dbReference type="AlphaFoldDB" id="A0A2N0BAS0"/>
<evidence type="ECO:0000313" key="3">
    <source>
        <dbReference type="EMBL" id="PJZ93613.1"/>
    </source>
</evidence>
<evidence type="ECO:0000313" key="2">
    <source>
        <dbReference type="EMBL" id="MDV6234029.1"/>
    </source>
</evidence>
<reference evidence="3" key="1">
    <citation type="submission" date="2017-07" db="EMBL/GenBank/DDBJ databases">
        <title>Leptospira spp. isolated from tropical soils.</title>
        <authorList>
            <person name="Thibeaux R."/>
            <person name="Iraola G."/>
            <person name="Ferres I."/>
            <person name="Bierque E."/>
            <person name="Girault D."/>
            <person name="Soupe-Gilbert M.-E."/>
            <person name="Picardeau M."/>
            <person name="Goarant C."/>
        </authorList>
    </citation>
    <scope>NUCLEOTIDE SEQUENCE [LARGE SCALE GENOMIC DNA]</scope>
    <source>
        <strain evidence="3">ATI7-C-A5</strain>
    </source>
</reference>
<dbReference type="Proteomes" id="UP000232122">
    <property type="component" value="Unassembled WGS sequence"/>
</dbReference>
<keyword evidence="4" id="KW-1185">Reference proteome</keyword>
<feature type="compositionally biased region" description="Polar residues" evidence="1">
    <location>
        <begin position="278"/>
        <end position="291"/>
    </location>
</feature>
<dbReference type="EMBL" id="NPEF01000053">
    <property type="protein sequence ID" value="PJZ93613.1"/>
    <property type="molecule type" value="Genomic_DNA"/>
</dbReference>
<feature type="region of interest" description="Disordered" evidence="1">
    <location>
        <begin position="31"/>
        <end position="51"/>
    </location>
</feature>
<dbReference type="EMBL" id="NPEF02000001">
    <property type="protein sequence ID" value="MDV6234029.1"/>
    <property type="molecule type" value="Genomic_DNA"/>
</dbReference>
<name>A0A2N0BAS0_9LEPT</name>
<dbReference type="RefSeq" id="WP_100764842.1">
    <property type="nucleotide sequence ID" value="NZ_NPEF02000001.1"/>
</dbReference>
<gene>
    <name evidence="2" type="ORF">CH379_000070</name>
    <name evidence="3" type="ORF">CH379_06975</name>
</gene>
<protein>
    <submittedName>
        <fullName evidence="3">Uncharacterized protein</fullName>
    </submittedName>
</protein>
<sequence>MMKNRLPRAIGINIVLWILFCSLTPLFTQDKQDKKAEKETPKPESSRELIETGKLESTRKRAFSSLKGIRISLLNFGKKQELEKFTADYGQAETQYLRAEYSSATSSFEQIFKSISPLEDSIRKDYESKTVQLGQEIAPIVVSIRLDEKNKYRSILPVLEKFYIRSGETSKAAVTELEKGDRTSALYYQKQSLYSLYRIKILLGKNEDLSLSDRISKNRILETDYLKPEELIYWDDTNDRVHSEAEEERKRDRVKTLKTYEWRLGISAGKLQKDSEPKTQPSSAESSVKPK</sequence>